<evidence type="ECO:0000313" key="6">
    <source>
        <dbReference type="Proteomes" id="UP000451233"/>
    </source>
</evidence>
<dbReference type="GO" id="GO:0046872">
    <property type="term" value="F:metal ion binding"/>
    <property type="evidence" value="ECO:0007669"/>
    <property type="project" value="UniProtKB-KW"/>
</dbReference>
<protein>
    <submittedName>
        <fullName evidence="5">Metallophosphoesterase</fullName>
    </submittedName>
</protein>
<organism evidence="5 6">
    <name type="scientific">Hufsiella ginkgonis</name>
    <dbReference type="NCBI Taxonomy" id="2695274"/>
    <lineage>
        <taxon>Bacteria</taxon>
        <taxon>Pseudomonadati</taxon>
        <taxon>Bacteroidota</taxon>
        <taxon>Sphingobacteriia</taxon>
        <taxon>Sphingobacteriales</taxon>
        <taxon>Sphingobacteriaceae</taxon>
        <taxon>Hufsiella</taxon>
    </lineage>
</organism>
<evidence type="ECO:0000256" key="3">
    <source>
        <dbReference type="SAM" id="Phobius"/>
    </source>
</evidence>
<keyword evidence="1" id="KW-0479">Metal-binding</keyword>
<dbReference type="SUPFAM" id="SSF56300">
    <property type="entry name" value="Metallo-dependent phosphatases"/>
    <property type="match status" value="1"/>
</dbReference>
<feature type="transmembrane region" description="Helical" evidence="3">
    <location>
        <begin position="42"/>
        <end position="63"/>
    </location>
</feature>
<dbReference type="InterPro" id="IPR029052">
    <property type="entry name" value="Metallo-depent_PP-like"/>
</dbReference>
<dbReference type="Proteomes" id="UP000451233">
    <property type="component" value="Unassembled WGS sequence"/>
</dbReference>
<dbReference type="PANTHER" id="PTHR31302:SF31">
    <property type="entry name" value="PHOSPHODIESTERASE YAEI"/>
    <property type="match status" value="1"/>
</dbReference>
<dbReference type="CDD" id="cd07385">
    <property type="entry name" value="MPP_YkuE_C"/>
    <property type="match status" value="1"/>
</dbReference>
<keyword evidence="2" id="KW-0378">Hydrolase</keyword>
<proteinExistence type="predicted"/>
<reference evidence="5 6" key="1">
    <citation type="submission" date="2019-11" db="EMBL/GenBank/DDBJ databases">
        <title>Pedobacter sp. HMF7056 Genome sequencing and assembly.</title>
        <authorList>
            <person name="Kang H."/>
            <person name="Kim H."/>
            <person name="Joh K."/>
        </authorList>
    </citation>
    <scope>NUCLEOTIDE SEQUENCE [LARGE SCALE GENOMIC DNA]</scope>
    <source>
        <strain evidence="5 6">HMF7056</strain>
    </source>
</reference>
<feature type="domain" description="Calcineurin-like phosphoesterase" evidence="4">
    <location>
        <begin position="170"/>
        <end position="350"/>
    </location>
</feature>
<feature type="transmembrane region" description="Helical" evidence="3">
    <location>
        <begin position="123"/>
        <end position="145"/>
    </location>
</feature>
<dbReference type="GO" id="GO:0016020">
    <property type="term" value="C:membrane"/>
    <property type="evidence" value="ECO:0007669"/>
    <property type="project" value="GOC"/>
</dbReference>
<keyword evidence="3" id="KW-0812">Transmembrane</keyword>
<dbReference type="Gene3D" id="3.60.21.10">
    <property type="match status" value="1"/>
</dbReference>
<feature type="transmembrane region" description="Helical" evidence="3">
    <location>
        <begin position="70"/>
        <end position="93"/>
    </location>
</feature>
<dbReference type="EMBL" id="WVHS01000002">
    <property type="protein sequence ID" value="MXV15312.1"/>
    <property type="molecule type" value="Genomic_DNA"/>
</dbReference>
<dbReference type="Pfam" id="PF00149">
    <property type="entry name" value="Metallophos"/>
    <property type="match status" value="1"/>
</dbReference>
<dbReference type="AlphaFoldDB" id="A0A7K1XWD9"/>
<dbReference type="GO" id="GO:0008758">
    <property type="term" value="F:UDP-2,3-diacylglucosamine hydrolase activity"/>
    <property type="evidence" value="ECO:0007669"/>
    <property type="project" value="TreeGrafter"/>
</dbReference>
<sequence>MPRFLVPVFILVFLSALIDWYAFQGVHTISAYFEAAAIADPVYWMISAASVGLLIVATARYVAQRKATMLFNVAVNTFLTLLVTKLVFCLVLLGEDIFRLGFYLIKLVVTQGETVTGRAPRSVWISLGAAVVSLIPFFAFLFGITKGKYHYRVHRTILTFADLPEAFDGFRIIQISDIHSGSLTNKKEVQRGVNMINAQKPDLFIFTGDLVNNRSTEIVPLIPVFSQIRAPYGQFSILGNHDYGDYVSWPTPDEKRKNLASLKDHHRSMGFRLLLDEHVRITRGQSHVNLLGVENWGKGFGERGNLAKAMSGITNGEFNLLLSHDPSHWDEQVKNNPLKIHLTFSGHTHGMQFGIEAFGFKWSPVKYRYANWAGLAEENGRYLYVSRGFGFLGFSGRVGIWPEITEVVLRKG</sequence>
<evidence type="ECO:0000256" key="2">
    <source>
        <dbReference type="ARBA" id="ARBA00022801"/>
    </source>
</evidence>
<dbReference type="PANTHER" id="PTHR31302">
    <property type="entry name" value="TRANSMEMBRANE PROTEIN WITH METALLOPHOSPHOESTERASE DOMAIN-RELATED"/>
    <property type="match status" value="1"/>
</dbReference>
<dbReference type="InterPro" id="IPR004843">
    <property type="entry name" value="Calcineurin-like_PHP"/>
</dbReference>
<evidence type="ECO:0000313" key="5">
    <source>
        <dbReference type="EMBL" id="MXV15312.1"/>
    </source>
</evidence>
<dbReference type="RefSeq" id="WP_160906315.1">
    <property type="nucleotide sequence ID" value="NZ_WVHS01000002.1"/>
</dbReference>
<evidence type="ECO:0000256" key="1">
    <source>
        <dbReference type="ARBA" id="ARBA00022723"/>
    </source>
</evidence>
<name>A0A7K1XWD9_9SPHI</name>
<evidence type="ECO:0000259" key="4">
    <source>
        <dbReference type="Pfam" id="PF00149"/>
    </source>
</evidence>
<comment type="caution">
    <text evidence="5">The sequence shown here is derived from an EMBL/GenBank/DDBJ whole genome shotgun (WGS) entry which is preliminary data.</text>
</comment>
<dbReference type="InterPro" id="IPR051158">
    <property type="entry name" value="Metallophosphoesterase_sf"/>
</dbReference>
<keyword evidence="3" id="KW-0472">Membrane</keyword>
<accession>A0A7K1XWD9</accession>
<keyword evidence="6" id="KW-1185">Reference proteome</keyword>
<dbReference type="GO" id="GO:0009245">
    <property type="term" value="P:lipid A biosynthetic process"/>
    <property type="evidence" value="ECO:0007669"/>
    <property type="project" value="TreeGrafter"/>
</dbReference>
<keyword evidence="3" id="KW-1133">Transmembrane helix</keyword>
<gene>
    <name evidence="5" type="ORF">GS398_08360</name>
</gene>